<accession>I3SXT4</accession>
<dbReference type="AlphaFoldDB" id="I3SXT4"/>
<dbReference type="EMBL" id="BT145282">
    <property type="protein sequence ID" value="AFK45076.1"/>
    <property type="molecule type" value="mRNA"/>
</dbReference>
<dbReference type="PANTHER" id="PTHR10992">
    <property type="entry name" value="METHYLESTERASE FAMILY MEMBER"/>
    <property type="match status" value="1"/>
</dbReference>
<dbReference type="SUPFAM" id="SSF53474">
    <property type="entry name" value="alpha/beta-Hydrolases"/>
    <property type="match status" value="1"/>
</dbReference>
<dbReference type="GO" id="GO:0080032">
    <property type="term" value="F:methyl jasmonate esterase activity"/>
    <property type="evidence" value="ECO:0007669"/>
    <property type="project" value="TreeGrafter"/>
</dbReference>
<dbReference type="PANTHER" id="PTHR10992:SF1066">
    <property type="entry name" value="METHYL JASMONATE ESTERASE 1"/>
    <property type="match status" value="1"/>
</dbReference>
<evidence type="ECO:0000259" key="1">
    <source>
        <dbReference type="Pfam" id="PF12697"/>
    </source>
</evidence>
<organism evidence="2">
    <name type="scientific">Lotus japonicus</name>
    <name type="common">Lotus corniculatus var. japonicus</name>
    <dbReference type="NCBI Taxonomy" id="34305"/>
    <lineage>
        <taxon>Eukaryota</taxon>
        <taxon>Viridiplantae</taxon>
        <taxon>Streptophyta</taxon>
        <taxon>Embryophyta</taxon>
        <taxon>Tracheophyta</taxon>
        <taxon>Spermatophyta</taxon>
        <taxon>Magnoliopsida</taxon>
        <taxon>eudicotyledons</taxon>
        <taxon>Gunneridae</taxon>
        <taxon>Pentapetalae</taxon>
        <taxon>rosids</taxon>
        <taxon>fabids</taxon>
        <taxon>Fabales</taxon>
        <taxon>Fabaceae</taxon>
        <taxon>Papilionoideae</taxon>
        <taxon>50 kb inversion clade</taxon>
        <taxon>NPAAA clade</taxon>
        <taxon>Hologalegina</taxon>
        <taxon>robinioid clade</taxon>
        <taxon>Loteae</taxon>
        <taxon>Lotus</taxon>
    </lineage>
</organism>
<proteinExistence type="evidence at transcript level"/>
<dbReference type="Gene3D" id="3.40.50.1820">
    <property type="entry name" value="alpha/beta hydrolase"/>
    <property type="match status" value="1"/>
</dbReference>
<dbReference type="InterPro" id="IPR029058">
    <property type="entry name" value="AB_hydrolase_fold"/>
</dbReference>
<dbReference type="GO" id="GO:0080031">
    <property type="term" value="F:methyl salicylate esterase activity"/>
    <property type="evidence" value="ECO:0007669"/>
    <property type="project" value="TreeGrafter"/>
</dbReference>
<sequence>MAASGIHPKQVHELNSITEYFEPLMDFLGSLPQEERVILVGHSMGGAGISMAMEMFPNKVAVAAFVAAFMPGPDLSYVTLIQEWLHARRLDSNLDSKMVFDENSNSKPNGSVIFGPQFLASNFYQLSPPEDLILATSLIRPNRRFGDEERLREETRVSRDSYGSVAKVYIMSEQDKVIKPGLQLSMIQ</sequence>
<dbReference type="InterPro" id="IPR000073">
    <property type="entry name" value="AB_hydrolase_1"/>
</dbReference>
<dbReference type="GO" id="GO:0009696">
    <property type="term" value="P:salicylic acid metabolic process"/>
    <property type="evidence" value="ECO:0007669"/>
    <property type="project" value="TreeGrafter"/>
</dbReference>
<dbReference type="InterPro" id="IPR045889">
    <property type="entry name" value="MES/HNL"/>
</dbReference>
<feature type="domain" description="AB hydrolase-1" evidence="1">
    <location>
        <begin position="26"/>
        <end position="180"/>
    </location>
</feature>
<protein>
    <recommendedName>
        <fullName evidence="1">AB hydrolase-1 domain-containing protein</fullName>
    </recommendedName>
</protein>
<dbReference type="Pfam" id="PF12697">
    <property type="entry name" value="Abhydrolase_6"/>
    <property type="match status" value="1"/>
</dbReference>
<reference evidence="2" key="1">
    <citation type="submission" date="2012-05" db="EMBL/GenBank/DDBJ databases">
        <authorList>
            <person name="Krishnakumar V."/>
            <person name="Cheung F."/>
            <person name="Xiao Y."/>
            <person name="Chan A."/>
            <person name="Moskal W.A."/>
            <person name="Town C.D."/>
        </authorList>
    </citation>
    <scope>NUCLEOTIDE SEQUENCE</scope>
</reference>
<dbReference type="GO" id="GO:0009694">
    <property type="term" value="P:jasmonic acid metabolic process"/>
    <property type="evidence" value="ECO:0007669"/>
    <property type="project" value="TreeGrafter"/>
</dbReference>
<evidence type="ECO:0000313" key="2">
    <source>
        <dbReference type="EMBL" id="AFK45076.1"/>
    </source>
</evidence>
<name>I3SXT4_LOTJA</name>
<dbReference type="GO" id="GO:0080030">
    <property type="term" value="F:methyl indole-3-acetate esterase activity"/>
    <property type="evidence" value="ECO:0007669"/>
    <property type="project" value="TreeGrafter"/>
</dbReference>